<keyword evidence="8" id="KW-1185">Reference proteome</keyword>
<dbReference type="RefSeq" id="WP_074870695.1">
    <property type="nucleotide sequence ID" value="NZ_FOAS01000025.1"/>
</dbReference>
<evidence type="ECO:0000256" key="5">
    <source>
        <dbReference type="PIRNR" id="PIRNR019574"/>
    </source>
</evidence>
<comment type="subcellular location">
    <subcellularLocation>
        <location evidence="1 5">Periplasm</location>
    </subcellularLocation>
</comment>
<proteinExistence type="inferred from homology"/>
<accession>A0A1H7T904</accession>
<dbReference type="GO" id="GO:0015846">
    <property type="term" value="P:polyamine transport"/>
    <property type="evidence" value="ECO:0007669"/>
    <property type="project" value="InterPro"/>
</dbReference>
<evidence type="ECO:0000256" key="4">
    <source>
        <dbReference type="ARBA" id="ARBA00022764"/>
    </source>
</evidence>
<comment type="similarity">
    <text evidence="5">Belongs to the bacterial solute-binding protein PotD/PotF family.</text>
</comment>
<dbReference type="Pfam" id="PF13416">
    <property type="entry name" value="SBP_bac_8"/>
    <property type="match status" value="1"/>
</dbReference>
<reference evidence="7 8" key="1">
    <citation type="submission" date="2016-10" db="EMBL/GenBank/DDBJ databases">
        <authorList>
            <person name="de Groot N.N."/>
        </authorList>
    </citation>
    <scope>NUCLEOTIDE SEQUENCE [LARGE SCALE GENOMIC DNA]</scope>
    <source>
        <strain evidence="7 8">JCM 19513</strain>
    </source>
</reference>
<feature type="signal peptide" evidence="6">
    <location>
        <begin position="1"/>
        <end position="20"/>
    </location>
</feature>
<name>A0A1H7T904_9GAMM</name>
<keyword evidence="2 5" id="KW-0813">Transport</keyword>
<evidence type="ECO:0000256" key="3">
    <source>
        <dbReference type="ARBA" id="ARBA00022729"/>
    </source>
</evidence>
<dbReference type="AlphaFoldDB" id="A0A1H7T904"/>
<evidence type="ECO:0000313" key="7">
    <source>
        <dbReference type="EMBL" id="SEL81362.1"/>
    </source>
</evidence>
<keyword evidence="3 6" id="KW-0732">Signal</keyword>
<evidence type="ECO:0000313" key="8">
    <source>
        <dbReference type="Proteomes" id="UP000185766"/>
    </source>
</evidence>
<evidence type="ECO:0000256" key="1">
    <source>
        <dbReference type="ARBA" id="ARBA00004418"/>
    </source>
</evidence>
<dbReference type="PIRSF" id="PIRSF019574">
    <property type="entry name" value="Periplasmic_polyamine_BP"/>
    <property type="match status" value="1"/>
</dbReference>
<dbReference type="STRING" id="1429083.GCA_001885685_02212"/>
<evidence type="ECO:0000256" key="6">
    <source>
        <dbReference type="SAM" id="SignalP"/>
    </source>
</evidence>
<dbReference type="InterPro" id="IPR006059">
    <property type="entry name" value="SBP"/>
</dbReference>
<dbReference type="PRINTS" id="PR00909">
    <property type="entry name" value="SPERMDNBNDNG"/>
</dbReference>
<dbReference type="PANTHER" id="PTHR30222">
    <property type="entry name" value="SPERMIDINE/PUTRESCINE-BINDING PERIPLASMIC PROTEIN"/>
    <property type="match status" value="1"/>
</dbReference>
<keyword evidence="4 5" id="KW-0574">Periplasm</keyword>
<dbReference type="Proteomes" id="UP000185766">
    <property type="component" value="Unassembled WGS sequence"/>
</dbReference>
<dbReference type="GO" id="GO:0019808">
    <property type="term" value="F:polyamine binding"/>
    <property type="evidence" value="ECO:0007669"/>
    <property type="project" value="InterPro"/>
</dbReference>
<sequence length="362" mass="39820">MRRLIRHLALLCACSSSAFADDLVFYNWNDYIAPEVLTEFSQQTGIKVDYRTYSTSQELQALMKQGGRADLVVPSQDTLGLLIGQNKLQPLKQAQLPNRQHLDRELLAKLAAFDRGNRFAVPYLWGAVGMAVNQPQVEQALGQSPADSWTLVFDPANAAKLSQCGMSLLDSDTDILNIVTNLQGRSLDRASDRRIKRAADLVASTRPYLRYIDSEAYIDDLNSGRLCVAVAWIGDALGAAAAGQPVRFVIPEEGSVMFIDSLVIPAQAQQVDAAHQLINYLMQPEVIARITAETYYPNANTASHAHLPAEMRDDPSLNLDSGLKRRLFTPATLSEERNAMIHQLWSDMLNAPLAPTAASAVQ</sequence>
<dbReference type="EMBL" id="FOAS01000025">
    <property type="protein sequence ID" value="SEL81362.1"/>
    <property type="molecule type" value="Genomic_DNA"/>
</dbReference>
<dbReference type="PANTHER" id="PTHR30222:SF18">
    <property type="entry name" value="BIFUNCTIONAL POLYHYDROXYBUTYRATE SYNTHASE _ ABC TRANSPORTER PERIPLASMIC BINDING PROTEIN-RELATED"/>
    <property type="match status" value="1"/>
</dbReference>
<protein>
    <recommendedName>
        <fullName evidence="5">Putrescine-binding periplasmic protein</fullName>
    </recommendedName>
</protein>
<evidence type="ECO:0000256" key="2">
    <source>
        <dbReference type="ARBA" id="ARBA00022448"/>
    </source>
</evidence>
<dbReference type="SUPFAM" id="SSF53850">
    <property type="entry name" value="Periplasmic binding protein-like II"/>
    <property type="match status" value="1"/>
</dbReference>
<dbReference type="InterPro" id="IPR001188">
    <property type="entry name" value="Sperm_putr-bd"/>
</dbReference>
<gene>
    <name evidence="7" type="ORF">SAMN05216214_12516</name>
</gene>
<dbReference type="Gene3D" id="3.40.190.10">
    <property type="entry name" value="Periplasmic binding protein-like II"/>
    <property type="match status" value="2"/>
</dbReference>
<organism evidence="7 8">
    <name type="scientific">Atopomonas hussainii</name>
    <dbReference type="NCBI Taxonomy" id="1429083"/>
    <lineage>
        <taxon>Bacteria</taxon>
        <taxon>Pseudomonadati</taxon>
        <taxon>Pseudomonadota</taxon>
        <taxon>Gammaproteobacteria</taxon>
        <taxon>Pseudomonadales</taxon>
        <taxon>Pseudomonadaceae</taxon>
        <taxon>Atopomonas</taxon>
    </lineage>
</organism>
<feature type="chain" id="PRO_5010367788" description="Putrescine-binding periplasmic protein" evidence="6">
    <location>
        <begin position="21"/>
        <end position="362"/>
    </location>
</feature>
<comment type="function">
    <text evidence="5">Required for the activity of the bacterial periplasmic transport system of putrescine.</text>
</comment>
<dbReference type="GO" id="GO:0042597">
    <property type="term" value="C:periplasmic space"/>
    <property type="evidence" value="ECO:0007669"/>
    <property type="project" value="UniProtKB-SubCell"/>
</dbReference>